<evidence type="ECO:0000256" key="1">
    <source>
        <dbReference type="ARBA" id="ARBA00001946"/>
    </source>
</evidence>
<feature type="active site" evidence="10 12">
    <location>
        <position position="597"/>
    </location>
</feature>
<evidence type="ECO:0000256" key="5">
    <source>
        <dbReference type="ARBA" id="ARBA00022419"/>
    </source>
</evidence>
<evidence type="ECO:0000256" key="12">
    <source>
        <dbReference type="PROSITE-ProRule" id="PRU10112"/>
    </source>
</evidence>
<dbReference type="HAMAP" id="MF_00595">
    <property type="entry name" value="PEPcase_type1"/>
    <property type="match status" value="1"/>
</dbReference>
<dbReference type="GO" id="GO:0006107">
    <property type="term" value="P:oxaloacetate metabolic process"/>
    <property type="evidence" value="ECO:0007669"/>
    <property type="project" value="UniProtKB-UniRule"/>
</dbReference>
<dbReference type="Pfam" id="PF00311">
    <property type="entry name" value="PEPcase"/>
    <property type="match status" value="1"/>
</dbReference>
<dbReference type="GO" id="GO:0008964">
    <property type="term" value="F:phosphoenolpyruvate carboxylase activity"/>
    <property type="evidence" value="ECO:0007669"/>
    <property type="project" value="UniProtKB-UniRule"/>
</dbReference>
<dbReference type="Gene3D" id="1.20.1440.90">
    <property type="entry name" value="Phosphoenolpyruvate/pyruvate domain"/>
    <property type="match status" value="1"/>
</dbReference>
<dbReference type="GO" id="GO:0005829">
    <property type="term" value="C:cytosol"/>
    <property type="evidence" value="ECO:0007669"/>
    <property type="project" value="TreeGrafter"/>
</dbReference>
<evidence type="ECO:0000256" key="10">
    <source>
        <dbReference type="HAMAP-Rule" id="MF_00595"/>
    </source>
</evidence>
<evidence type="ECO:0000256" key="6">
    <source>
        <dbReference type="ARBA" id="ARBA00022842"/>
    </source>
</evidence>
<evidence type="ECO:0000256" key="4">
    <source>
        <dbReference type="ARBA" id="ARBA00012305"/>
    </source>
</evidence>
<dbReference type="InterPro" id="IPR022805">
    <property type="entry name" value="PEP_COase_bac/pln-type"/>
</dbReference>
<dbReference type="RefSeq" id="WP_369715782.1">
    <property type="nucleotide sequence ID" value="NZ_CP165647.1"/>
</dbReference>
<evidence type="ECO:0000256" key="9">
    <source>
        <dbReference type="ARBA" id="ARBA00048995"/>
    </source>
</evidence>
<accession>A0AB39V316</accession>
<dbReference type="PANTHER" id="PTHR30523">
    <property type="entry name" value="PHOSPHOENOLPYRUVATE CARBOXYLASE"/>
    <property type="match status" value="1"/>
</dbReference>
<dbReference type="PROSITE" id="PS00781">
    <property type="entry name" value="PEPCASE_1"/>
    <property type="match status" value="1"/>
</dbReference>
<keyword evidence="7 10" id="KW-0456">Lyase</keyword>
<dbReference type="PROSITE" id="PS00393">
    <property type="entry name" value="PEPCASE_2"/>
    <property type="match status" value="1"/>
</dbReference>
<comment type="catalytic activity">
    <reaction evidence="9 10">
        <text>oxaloacetate + phosphate = phosphoenolpyruvate + hydrogencarbonate</text>
        <dbReference type="Rhea" id="RHEA:28370"/>
        <dbReference type="ChEBI" id="CHEBI:16452"/>
        <dbReference type="ChEBI" id="CHEBI:17544"/>
        <dbReference type="ChEBI" id="CHEBI:43474"/>
        <dbReference type="ChEBI" id="CHEBI:58702"/>
        <dbReference type="EC" id="4.1.1.31"/>
    </reaction>
</comment>
<comment type="cofactor">
    <cofactor evidence="1 10">
        <name>Mg(2+)</name>
        <dbReference type="ChEBI" id="CHEBI:18420"/>
    </cofactor>
</comment>
<dbReference type="GO" id="GO:0015977">
    <property type="term" value="P:carbon fixation"/>
    <property type="evidence" value="ECO:0007669"/>
    <property type="project" value="UniProtKB-UniRule"/>
</dbReference>
<dbReference type="AlphaFoldDB" id="A0AB39V316"/>
<dbReference type="KEGG" id="lala:AB8B28_11000"/>
<dbReference type="EMBL" id="CP165647">
    <property type="protein sequence ID" value="XDU62149.1"/>
    <property type="molecule type" value="Genomic_DNA"/>
</dbReference>
<proteinExistence type="inferred from homology"/>
<comment type="similarity">
    <text evidence="3 10">Belongs to the PEPCase type 1 family.</text>
</comment>
<name>A0AB39V316_9FUSO</name>
<keyword evidence="6 10" id="KW-0460">Magnesium</keyword>
<dbReference type="EC" id="4.1.1.31" evidence="4 10"/>
<evidence type="ECO:0000256" key="2">
    <source>
        <dbReference type="ARBA" id="ARBA00003670"/>
    </source>
</evidence>
<gene>
    <name evidence="10 13" type="primary">ppc</name>
    <name evidence="13" type="ORF">AB8B28_11000</name>
</gene>
<dbReference type="GO" id="GO:0000287">
    <property type="term" value="F:magnesium ion binding"/>
    <property type="evidence" value="ECO:0007669"/>
    <property type="project" value="UniProtKB-UniRule"/>
</dbReference>
<dbReference type="SUPFAM" id="SSF51621">
    <property type="entry name" value="Phosphoenolpyruvate/pyruvate domain"/>
    <property type="match status" value="1"/>
</dbReference>
<dbReference type="GO" id="GO:0006099">
    <property type="term" value="P:tricarboxylic acid cycle"/>
    <property type="evidence" value="ECO:0007669"/>
    <property type="project" value="InterPro"/>
</dbReference>
<dbReference type="InterPro" id="IPR015813">
    <property type="entry name" value="Pyrv/PenolPyrv_kinase-like_dom"/>
</dbReference>
<dbReference type="NCBIfam" id="NF000584">
    <property type="entry name" value="PRK00009.1"/>
    <property type="match status" value="1"/>
</dbReference>
<comment type="subunit">
    <text evidence="10">Homotetramer.</text>
</comment>
<keyword evidence="8 10" id="KW-0120">Carbon dioxide fixation</keyword>
<comment type="function">
    <text evidence="2 10">Forms oxaloacetate, a four-carbon dicarboxylic acid source for the tricarboxylic acid cycle.</text>
</comment>
<protein>
    <recommendedName>
        <fullName evidence="5 10">Phosphoenolpyruvate carboxylase</fullName>
        <shortName evidence="10">PEPC</shortName>
        <shortName evidence="10">PEPCase</shortName>
        <ecNumber evidence="4 10">4.1.1.31</ecNumber>
    </recommendedName>
</protein>
<sequence length="933" mass="106168">MNLKNLPITPLPSVKLDERQENLIFHNKLFANLLGETIFRYAGLHIYEVTEKLKEASSKYYETKNQEARKNLSSFCSDLTDAEILRVIRSFSIFAALANIAEDVYQTHEQRYAKISNKLQIGTLEKSLKHLKEKGISQEKILTAMEKVSIVPVLTAHPTQVQRKSILDLTKKLTDILDKYENVKSNQIDENEWLNDLSRGIQIWWQTAMLRATKLRVTDEISNALSYYNITFFNEIPALMNKFQEIAKTLGYSEMKSQALVPLTMGMWIGGDRDGNPYVTVDTLEQSAQDQAIKLFQHYFNEVQEIYRELSMSVSLSNVTEELQKLAEAAGEVSPHRTREPYRRALTAIRDRLLATAYNLCDYNRDLLPPKRENGLDIPYKSVSEFTDDLVTVAESLKKNNSEFLAKGKLTNLISATKIFGFHLATIDLRQDSSVHEVCVAELLKSANILEDYLSLSENARCEILLRELEYDPRILSDSTIPQSEMLASELAIFRKTKSLRDRFGNKIIEKNLISHATSVSDMLEIAILLKEANLAKGYNGNEFCDLQIVPLFETVEDLIAAPDILRKWFNLPLVQKWMEKNGRKQEVMLGYSDSNKDGGYLSSSWSLYKAQKELTAIGREFDVEISFFHGRGGTVGRGGGPSYEAILAQPEGSTHGTIRLTEQGEVIGAKYGNPDLGFKNLEALVSAALESCALTDEDANWQEYEQIIEEVSDLSYYAYRDLVYNTEGFSNFFFEVTPINFIAGLNIGSRPSSRKKAQTLESLRAIPWVFSWSQARIMLPGWYGVGTAFTRWINNDDKKLEIFQKMYNEWPFFKSTISNVEMVLSKSDLSIFGEYVKLASNQETAKKIFKEIEKEWILTTNILKKITQKNVLLADNPELVSSLRNRLPYFDSMNYLQIELIKRSRAGDDSEELRKAIHISINGLATGLRNSG</sequence>
<feature type="active site" evidence="10 11">
    <location>
        <position position="157"/>
    </location>
</feature>
<evidence type="ECO:0000256" key="7">
    <source>
        <dbReference type="ARBA" id="ARBA00023239"/>
    </source>
</evidence>
<reference evidence="13" key="1">
    <citation type="submission" date="2024-07" db="EMBL/GenBank/DDBJ databases">
        <authorList>
            <person name="Li X.-J."/>
            <person name="Wang X."/>
        </authorList>
    </citation>
    <scope>NUCLEOTIDE SEQUENCE</scope>
    <source>
        <strain evidence="13">HSP-536</strain>
    </source>
</reference>
<organism evidence="13">
    <name type="scientific">Leptotrichia alba</name>
    <dbReference type="NCBI Taxonomy" id="3239304"/>
    <lineage>
        <taxon>Bacteria</taxon>
        <taxon>Fusobacteriati</taxon>
        <taxon>Fusobacteriota</taxon>
        <taxon>Fusobacteriia</taxon>
        <taxon>Fusobacteriales</taxon>
        <taxon>Leptotrichiaceae</taxon>
        <taxon>Leptotrichia</taxon>
    </lineage>
</organism>
<dbReference type="InterPro" id="IPR021135">
    <property type="entry name" value="PEP_COase"/>
</dbReference>
<dbReference type="PRINTS" id="PR00150">
    <property type="entry name" value="PEPCARBXLASE"/>
</dbReference>
<dbReference type="PANTHER" id="PTHR30523:SF6">
    <property type="entry name" value="PHOSPHOENOLPYRUVATE CARBOXYLASE"/>
    <property type="match status" value="1"/>
</dbReference>
<dbReference type="InterPro" id="IPR033129">
    <property type="entry name" value="PEPCASE_His_AS"/>
</dbReference>
<dbReference type="InterPro" id="IPR018129">
    <property type="entry name" value="PEP_COase_Lys_AS"/>
</dbReference>
<evidence type="ECO:0000256" key="3">
    <source>
        <dbReference type="ARBA" id="ARBA00008346"/>
    </source>
</evidence>
<evidence type="ECO:0000313" key="13">
    <source>
        <dbReference type="EMBL" id="XDU62149.1"/>
    </source>
</evidence>
<evidence type="ECO:0000256" key="11">
    <source>
        <dbReference type="PROSITE-ProRule" id="PRU10111"/>
    </source>
</evidence>
<evidence type="ECO:0000256" key="8">
    <source>
        <dbReference type="ARBA" id="ARBA00023300"/>
    </source>
</evidence>